<dbReference type="Proteomes" id="UP000030706">
    <property type="component" value="Unassembled WGS sequence"/>
</dbReference>
<keyword evidence="2" id="KW-1185">Reference proteome</keyword>
<gene>
    <name evidence="1" type="ORF">M438DRAFT_358073</name>
</gene>
<proteinExistence type="predicted"/>
<evidence type="ECO:0000313" key="1">
    <source>
        <dbReference type="EMBL" id="KEQ81360.1"/>
    </source>
</evidence>
<dbReference type="GeneID" id="40749536"/>
<protein>
    <submittedName>
        <fullName evidence="1">Uncharacterized protein</fullName>
    </submittedName>
</protein>
<evidence type="ECO:0000313" key="2">
    <source>
        <dbReference type="Proteomes" id="UP000030706"/>
    </source>
</evidence>
<accession>A0A074X762</accession>
<dbReference type="AlphaFoldDB" id="A0A074X762"/>
<dbReference type="RefSeq" id="XP_029757547.1">
    <property type="nucleotide sequence ID" value="XM_029907230.1"/>
</dbReference>
<organism evidence="1 2">
    <name type="scientific">Aureobasidium pullulans EXF-150</name>
    <dbReference type="NCBI Taxonomy" id="1043002"/>
    <lineage>
        <taxon>Eukaryota</taxon>
        <taxon>Fungi</taxon>
        <taxon>Dikarya</taxon>
        <taxon>Ascomycota</taxon>
        <taxon>Pezizomycotina</taxon>
        <taxon>Dothideomycetes</taxon>
        <taxon>Dothideomycetidae</taxon>
        <taxon>Dothideales</taxon>
        <taxon>Saccotheciaceae</taxon>
        <taxon>Aureobasidium</taxon>
    </lineage>
</organism>
<sequence>MGRAVGQRDVKQQHFLLEPILSRDKGVRTTAEIVMMAASRFLRAHQIRATRLQIPRRDALKLRDMDLRVLEDVVPAAACSVMALDEGGCNSLIAMNVLSEFVVHPSGEMSAATQPNCGVMVRLACRSRAGGMESPWQWVQIDVRGRQVEEKSETCEDDVPGCI</sequence>
<dbReference type="HOGENOM" id="CLU_1626701_0_0_1"/>
<dbReference type="EMBL" id="KL584992">
    <property type="protein sequence ID" value="KEQ81360.1"/>
    <property type="molecule type" value="Genomic_DNA"/>
</dbReference>
<reference evidence="1 2" key="1">
    <citation type="journal article" date="2014" name="BMC Genomics">
        <title>Genome sequencing of four Aureobasidium pullulans varieties: biotechnological potential, stress tolerance, and description of new species.</title>
        <authorList>
            <person name="Gostin Ar C."/>
            <person name="Ohm R.A."/>
            <person name="Kogej T."/>
            <person name="Sonjak S."/>
            <person name="Turk M."/>
            <person name="Zajc J."/>
            <person name="Zalar P."/>
            <person name="Grube M."/>
            <person name="Sun H."/>
            <person name="Han J."/>
            <person name="Sharma A."/>
            <person name="Chiniquy J."/>
            <person name="Ngan C.Y."/>
            <person name="Lipzen A."/>
            <person name="Barry K."/>
            <person name="Grigoriev I.V."/>
            <person name="Gunde-Cimerman N."/>
        </authorList>
    </citation>
    <scope>NUCLEOTIDE SEQUENCE [LARGE SCALE GENOMIC DNA]</scope>
    <source>
        <strain evidence="1 2">EXF-150</strain>
    </source>
</reference>
<name>A0A074X762_AURPU</name>